<evidence type="ECO:0000256" key="3">
    <source>
        <dbReference type="ARBA" id="ARBA00023125"/>
    </source>
</evidence>
<dbReference type="InterPro" id="IPR046668">
    <property type="entry name" value="DUF6538"/>
</dbReference>
<gene>
    <name evidence="6" type="ORF">GCM10023307_22210</name>
</gene>
<keyword evidence="3" id="KW-0238">DNA-binding</keyword>
<keyword evidence="7" id="KW-1185">Reference proteome</keyword>
<dbReference type="PANTHER" id="PTHR30349:SF64">
    <property type="entry name" value="PROPHAGE INTEGRASE INTD-RELATED"/>
    <property type="match status" value="1"/>
</dbReference>
<dbReference type="InterPro" id="IPR013762">
    <property type="entry name" value="Integrase-like_cat_sf"/>
</dbReference>
<dbReference type="InterPro" id="IPR050090">
    <property type="entry name" value="Tyrosine_recombinase_XerCD"/>
</dbReference>
<dbReference type="EMBL" id="BAABJE010000010">
    <property type="protein sequence ID" value="GAA4795900.1"/>
    <property type="molecule type" value="Genomic_DNA"/>
</dbReference>
<dbReference type="PANTHER" id="PTHR30349">
    <property type="entry name" value="PHAGE INTEGRASE-RELATED"/>
    <property type="match status" value="1"/>
</dbReference>
<protein>
    <submittedName>
        <fullName evidence="6">Site-specific integrase</fullName>
    </submittedName>
</protein>
<dbReference type="Pfam" id="PF20172">
    <property type="entry name" value="DUF6538"/>
    <property type="match status" value="1"/>
</dbReference>
<dbReference type="Gene3D" id="1.10.443.10">
    <property type="entry name" value="Intergrase catalytic core"/>
    <property type="match status" value="1"/>
</dbReference>
<sequence length="530" mass="58716">MPKPYLLARPSGLYVRFRVPRDLVPRLGFGSIVRSLHGLRGDAARLSAALQGVALSEAFARLRKGAGMADVDVKKLLESAQRAAEDGSLREWTATGVRVGGVDFGTVTTTGRRDTLDFIETMKAAAEMAREGLPMVFPSAALAAPVAMPALSALQGEPAPLLSVEIANHVADLEQRELSPDTITESKHSLRLLLGIVGDLPVDQIKAKHLRAFWEGVRWWPALATVKPKYRRLSVAETIAKGKEENVPVPSRHTRNKHRQRLSVFFNALVNMDVIPRSPLKGMGSEIDTGTELETGRPFTPEELKQIFAPEHFVPWAKHLPHRWWGPILGLYTGARVNEVAQLYIDDVRQVDGVWGLFVWKKDRNQKVKTKSSIRFIPLAQPVLDAGFLEFVEDMRKTGHPRLFPHLPAGTRKDGKPNGLGYGRQLSRQFSVYLRQFGIEKGTAFHAFRHTLATALAEALVPTSTIALITGHASKVSVSVLETHYIHIADVKTLPERSVALAKFRPEITIQSYGCCQFEKSMMEPSSLHL</sequence>
<dbReference type="InterPro" id="IPR002104">
    <property type="entry name" value="Integrase_catalytic"/>
</dbReference>
<dbReference type="PROSITE" id="PS51898">
    <property type="entry name" value="TYR_RECOMBINASE"/>
    <property type="match status" value="1"/>
</dbReference>
<dbReference type="Gene3D" id="1.10.150.130">
    <property type="match status" value="1"/>
</dbReference>
<organism evidence="6 7">
    <name type="scientific">Lysobacter hankyongensis</name>
    <dbReference type="NCBI Taxonomy" id="1176535"/>
    <lineage>
        <taxon>Bacteria</taxon>
        <taxon>Pseudomonadati</taxon>
        <taxon>Pseudomonadota</taxon>
        <taxon>Gammaproteobacteria</taxon>
        <taxon>Lysobacterales</taxon>
        <taxon>Lysobacteraceae</taxon>
        <taxon>Lysobacter</taxon>
    </lineage>
</organism>
<evidence type="ECO:0000256" key="1">
    <source>
        <dbReference type="ARBA" id="ARBA00008857"/>
    </source>
</evidence>
<dbReference type="CDD" id="cd01184">
    <property type="entry name" value="INT_C_like_1"/>
    <property type="match status" value="1"/>
</dbReference>
<evidence type="ECO:0000259" key="5">
    <source>
        <dbReference type="PROSITE" id="PS51898"/>
    </source>
</evidence>
<evidence type="ECO:0000313" key="6">
    <source>
        <dbReference type="EMBL" id="GAA4795900.1"/>
    </source>
</evidence>
<evidence type="ECO:0000256" key="4">
    <source>
        <dbReference type="ARBA" id="ARBA00023172"/>
    </source>
</evidence>
<comment type="similarity">
    <text evidence="1">Belongs to the 'phage' integrase family.</text>
</comment>
<dbReference type="InterPro" id="IPR011010">
    <property type="entry name" value="DNA_brk_join_enz"/>
</dbReference>
<comment type="caution">
    <text evidence="6">The sequence shown here is derived from an EMBL/GenBank/DDBJ whole genome shotgun (WGS) entry which is preliminary data.</text>
</comment>
<accession>A0ABP9BKW8</accession>
<dbReference type="Proteomes" id="UP001499959">
    <property type="component" value="Unassembled WGS sequence"/>
</dbReference>
<name>A0ABP9BKW8_9GAMM</name>
<dbReference type="SUPFAM" id="SSF56349">
    <property type="entry name" value="DNA breaking-rejoining enzymes"/>
    <property type="match status" value="1"/>
</dbReference>
<keyword evidence="4" id="KW-0233">DNA recombination</keyword>
<proteinExistence type="inferred from homology"/>
<keyword evidence="2" id="KW-0229">DNA integration</keyword>
<reference evidence="7" key="1">
    <citation type="journal article" date="2019" name="Int. J. Syst. Evol. Microbiol.">
        <title>The Global Catalogue of Microorganisms (GCM) 10K type strain sequencing project: providing services to taxonomists for standard genome sequencing and annotation.</title>
        <authorList>
            <consortium name="The Broad Institute Genomics Platform"/>
            <consortium name="The Broad Institute Genome Sequencing Center for Infectious Disease"/>
            <person name="Wu L."/>
            <person name="Ma J."/>
        </authorList>
    </citation>
    <scope>NUCLEOTIDE SEQUENCE [LARGE SCALE GENOMIC DNA]</scope>
    <source>
        <strain evidence="7">JCM 18204</strain>
    </source>
</reference>
<evidence type="ECO:0000313" key="7">
    <source>
        <dbReference type="Proteomes" id="UP001499959"/>
    </source>
</evidence>
<feature type="domain" description="Tyr recombinase" evidence="5">
    <location>
        <begin position="294"/>
        <end position="499"/>
    </location>
</feature>
<dbReference type="Pfam" id="PF00589">
    <property type="entry name" value="Phage_integrase"/>
    <property type="match status" value="1"/>
</dbReference>
<dbReference type="InterPro" id="IPR010998">
    <property type="entry name" value="Integrase_recombinase_N"/>
</dbReference>
<evidence type="ECO:0000256" key="2">
    <source>
        <dbReference type="ARBA" id="ARBA00022908"/>
    </source>
</evidence>